<evidence type="ECO:0000313" key="1">
    <source>
        <dbReference type="EMBL" id="JAH28170.1"/>
    </source>
</evidence>
<reference evidence="1" key="1">
    <citation type="submission" date="2014-11" db="EMBL/GenBank/DDBJ databases">
        <authorList>
            <person name="Amaro Gonzalez C."/>
        </authorList>
    </citation>
    <scope>NUCLEOTIDE SEQUENCE</scope>
</reference>
<dbReference type="AlphaFoldDB" id="A0A0E9RI66"/>
<proteinExistence type="predicted"/>
<protein>
    <submittedName>
        <fullName evidence="1">Uncharacterized protein</fullName>
    </submittedName>
</protein>
<name>A0A0E9RI66_ANGAN</name>
<accession>A0A0E9RI66</accession>
<sequence length="27" mass="3051">MVENDGGPKFRTSHCRVFCGHFILVSL</sequence>
<dbReference type="EMBL" id="GBXM01080407">
    <property type="protein sequence ID" value="JAH28170.1"/>
    <property type="molecule type" value="Transcribed_RNA"/>
</dbReference>
<organism evidence="1">
    <name type="scientific">Anguilla anguilla</name>
    <name type="common">European freshwater eel</name>
    <name type="synonym">Muraena anguilla</name>
    <dbReference type="NCBI Taxonomy" id="7936"/>
    <lineage>
        <taxon>Eukaryota</taxon>
        <taxon>Metazoa</taxon>
        <taxon>Chordata</taxon>
        <taxon>Craniata</taxon>
        <taxon>Vertebrata</taxon>
        <taxon>Euteleostomi</taxon>
        <taxon>Actinopterygii</taxon>
        <taxon>Neopterygii</taxon>
        <taxon>Teleostei</taxon>
        <taxon>Anguilliformes</taxon>
        <taxon>Anguillidae</taxon>
        <taxon>Anguilla</taxon>
    </lineage>
</organism>
<reference evidence="1" key="2">
    <citation type="journal article" date="2015" name="Fish Shellfish Immunol.">
        <title>Early steps in the European eel (Anguilla anguilla)-Vibrio vulnificus interaction in the gills: Role of the RtxA13 toxin.</title>
        <authorList>
            <person name="Callol A."/>
            <person name="Pajuelo D."/>
            <person name="Ebbesson L."/>
            <person name="Teles M."/>
            <person name="MacKenzie S."/>
            <person name="Amaro C."/>
        </authorList>
    </citation>
    <scope>NUCLEOTIDE SEQUENCE</scope>
</reference>